<dbReference type="eggNOG" id="ENOG5032RXY">
    <property type="taxonomic scope" value="Bacteria"/>
</dbReference>
<keyword evidence="2" id="KW-0812">Transmembrane</keyword>
<evidence type="ECO:0000313" key="4">
    <source>
        <dbReference type="Proteomes" id="UP000015347"/>
    </source>
</evidence>
<dbReference type="HOGENOM" id="CLU_114544_0_0_5"/>
<evidence type="ECO:0000256" key="1">
    <source>
        <dbReference type="SAM" id="MobiDB-lite"/>
    </source>
</evidence>
<reference evidence="4" key="1">
    <citation type="journal article" date="2014" name="Stand. Genomic Sci.">
        <title>Genome sequence of the exopolysaccharide-producing Salipiger mucosus type strain (DSM 16094(T)), a moderately halophilic member of the Roseobacter clade.</title>
        <authorList>
            <person name="Riedel T."/>
            <person name="Spring S."/>
            <person name="Fiebig A."/>
            <person name="Petersen J."/>
            <person name="Kyrpides N.C."/>
            <person name="Goker M."/>
            <person name="Klenk H.P."/>
        </authorList>
    </citation>
    <scope>NUCLEOTIDE SEQUENCE [LARGE SCALE GENOMIC DNA]</scope>
    <source>
        <strain evidence="4">DSM 16094</strain>
    </source>
</reference>
<gene>
    <name evidence="3" type="ORF">Salmuc_04838</name>
</gene>
<accession>S9R104</accession>
<name>S9R104_9RHOB</name>
<feature type="region of interest" description="Disordered" evidence="1">
    <location>
        <begin position="161"/>
        <end position="208"/>
    </location>
</feature>
<sequence length="208" mass="22631">MSEPEELMRAGATLPRRVIGTGTMAGLGLLLLWLVIDKPPEAVIWQVFLIVFGAGALWLAQIMWRATGRQLILTDAALEDSSGAVLVRVENVEKVDRSMFAMKPSNGFLVLLKEPQPRAWQPGLWWRSGRRVAIGGVTAARDTKPMADALSMLVMRHRGELPDMSDLMGTADDETPKDDTRKEEAPGDGAPKDDGHADDSSGDGGRKD</sequence>
<feature type="transmembrane region" description="Helical" evidence="2">
    <location>
        <begin position="18"/>
        <end position="36"/>
    </location>
</feature>
<evidence type="ECO:0000313" key="3">
    <source>
        <dbReference type="EMBL" id="EPX85567.1"/>
    </source>
</evidence>
<comment type="caution">
    <text evidence="3">The sequence shown here is derived from an EMBL/GenBank/DDBJ whole genome shotgun (WGS) entry which is preliminary data.</text>
</comment>
<protein>
    <submittedName>
        <fullName evidence="3">Uncharacterized protein</fullName>
    </submittedName>
</protein>
<dbReference type="AlphaFoldDB" id="S9R104"/>
<dbReference type="EMBL" id="APVH01000008">
    <property type="protein sequence ID" value="EPX85567.1"/>
    <property type="molecule type" value="Genomic_DNA"/>
</dbReference>
<organism evidence="3 4">
    <name type="scientific">Salipiger mucosus DSM 16094</name>
    <dbReference type="NCBI Taxonomy" id="1123237"/>
    <lineage>
        <taxon>Bacteria</taxon>
        <taxon>Pseudomonadati</taxon>
        <taxon>Pseudomonadota</taxon>
        <taxon>Alphaproteobacteria</taxon>
        <taxon>Rhodobacterales</taxon>
        <taxon>Roseobacteraceae</taxon>
        <taxon>Salipiger</taxon>
    </lineage>
</organism>
<evidence type="ECO:0000256" key="2">
    <source>
        <dbReference type="SAM" id="Phobius"/>
    </source>
</evidence>
<keyword evidence="4" id="KW-1185">Reference proteome</keyword>
<keyword evidence="2" id="KW-1133">Transmembrane helix</keyword>
<proteinExistence type="predicted"/>
<dbReference type="RefSeq" id="WP_021119751.1">
    <property type="nucleotide sequence ID" value="NZ_KE557273.1"/>
</dbReference>
<feature type="transmembrane region" description="Helical" evidence="2">
    <location>
        <begin position="42"/>
        <end position="60"/>
    </location>
</feature>
<keyword evidence="2" id="KW-0472">Membrane</keyword>
<feature type="compositionally biased region" description="Basic and acidic residues" evidence="1">
    <location>
        <begin position="177"/>
        <end position="208"/>
    </location>
</feature>
<dbReference type="Proteomes" id="UP000015347">
    <property type="component" value="Unassembled WGS sequence"/>
</dbReference>
<dbReference type="STRING" id="1123237.Salmuc_04838"/>